<dbReference type="SUPFAM" id="SSF109770">
    <property type="entry name" value="Nickel-containing superoxide dismutase, NiSOD"/>
    <property type="match status" value="1"/>
</dbReference>
<protein>
    <submittedName>
        <fullName evidence="1">Superoxide dismutase, Ni</fullName>
    </submittedName>
</protein>
<proteinExistence type="predicted"/>
<dbReference type="InterPro" id="IPR014123">
    <property type="entry name" value="Superoxide_dismutase_Ni-type"/>
</dbReference>
<comment type="caution">
    <text evidence="1">The sequence shown here is derived from an EMBL/GenBank/DDBJ whole genome shotgun (WGS) entry which is preliminary data.</text>
</comment>
<dbReference type="Gene3D" id="1.20.120.400">
    <property type="entry name" value="Nickel-containing superoxide dismutase"/>
    <property type="match status" value="1"/>
</dbReference>
<dbReference type="NCBIfam" id="TIGR02753">
    <property type="entry name" value="sodN"/>
    <property type="match status" value="1"/>
</dbReference>
<name>A0A1F5JDC6_9BACT</name>
<dbReference type="Proteomes" id="UP000177042">
    <property type="component" value="Unassembled WGS sequence"/>
</dbReference>
<reference evidence="1 2" key="1">
    <citation type="journal article" date="2016" name="Nat. Commun.">
        <title>Thousands of microbial genomes shed light on interconnected biogeochemical processes in an aquifer system.</title>
        <authorList>
            <person name="Anantharaman K."/>
            <person name="Brown C.T."/>
            <person name="Hug L.A."/>
            <person name="Sharon I."/>
            <person name="Castelle C.J."/>
            <person name="Probst A.J."/>
            <person name="Thomas B.C."/>
            <person name="Singh A."/>
            <person name="Wilkins M.J."/>
            <person name="Karaoz U."/>
            <person name="Brodie E.L."/>
            <person name="Williams K.H."/>
            <person name="Hubbard S.S."/>
            <person name="Banfield J.F."/>
        </authorList>
    </citation>
    <scope>NUCLEOTIDE SEQUENCE [LARGE SCALE GENOMIC DNA]</scope>
</reference>
<accession>A0A1F5JDC6</accession>
<sequence length="141" mass="16310">MKLLSRFLGLLPARPVYAHCDIPCGIYDSHSAQLAARTVLTMVQKINELLKNNASVTDRNNFVRMVKVKEEHAEICKREILILWTDYFKSEHLEKFPNLHELVWKTAKLCSENKRLVDEGMARELIEAVDQIVNIFAESKK</sequence>
<organism evidence="1 2">
    <name type="scientific">Candidatus Daviesbacteria bacterium RIFCSPHIGHO2_02_FULL_39_12</name>
    <dbReference type="NCBI Taxonomy" id="1797770"/>
    <lineage>
        <taxon>Bacteria</taxon>
        <taxon>Candidatus Daviesiibacteriota</taxon>
    </lineage>
</organism>
<dbReference type="GO" id="GO:0004784">
    <property type="term" value="F:superoxide dismutase activity"/>
    <property type="evidence" value="ECO:0007669"/>
    <property type="project" value="InterPro"/>
</dbReference>
<dbReference type="GO" id="GO:0016151">
    <property type="term" value="F:nickel cation binding"/>
    <property type="evidence" value="ECO:0007669"/>
    <property type="project" value="InterPro"/>
</dbReference>
<evidence type="ECO:0000313" key="2">
    <source>
        <dbReference type="Proteomes" id="UP000177042"/>
    </source>
</evidence>
<dbReference type="AlphaFoldDB" id="A0A1F5JDC6"/>
<dbReference type="EMBL" id="MFCX01000006">
    <property type="protein sequence ID" value="OGE26634.1"/>
    <property type="molecule type" value="Genomic_DNA"/>
</dbReference>
<gene>
    <name evidence="1" type="ORF">A3C26_04560</name>
</gene>
<evidence type="ECO:0000313" key="1">
    <source>
        <dbReference type="EMBL" id="OGE26634.1"/>
    </source>
</evidence>
<dbReference type="Pfam" id="PF09055">
    <property type="entry name" value="Sod_Ni"/>
    <property type="match status" value="1"/>
</dbReference>
<dbReference type="InterPro" id="IPR036502">
    <property type="entry name" value="NiSOD_sf"/>
</dbReference>